<sequence>MLENPQSLNTRSILVFYRCGVCGLTPLKEHRTLLAKLSSPEPCPVKLLATVAGKTTESIILRDISGFKELKIKGRVGREILNLPCETSIYVEGFVKGDYLEVEKYRLVHPSKLECCEGESEDVREFALNYFMYAGRPRYFKIIKTMSSLSHLIRNVLVSEGFTELQSPIIGWKSDPGLRGAGRVKVSLYGSQYELHSSLIMYKQIYASIFERIFYFARNIRVEPLENANTGRHLIEFTQVDVEEAFTSMPEAIGFAESLLKRVVREFLNSHGDLLDPPRIEWLDKTFLSEKYPVVTYDEAVNLLARNGFDVRKGSELSHEAEAFLGEYYGIPVWLIGFPSTARGFYYIENAERPGYNVDWNLILPEGHGEILDGGCREYRAEELRRRIQALGENPAEYEWFLNIASKGFVKPSCGWGLGLERLVKAFHGLPHIGFATPHPRLPGIIGP</sequence>
<dbReference type="InterPro" id="IPR006195">
    <property type="entry name" value="aa-tRNA-synth_II"/>
</dbReference>
<dbReference type="AlphaFoldDB" id="A0A7M1UQ52"/>
<dbReference type="GO" id="GO:0005524">
    <property type="term" value="F:ATP binding"/>
    <property type="evidence" value="ECO:0007669"/>
    <property type="project" value="UniProtKB-KW"/>
</dbReference>
<dbReference type="Gene3D" id="3.30.930.10">
    <property type="entry name" value="Bira Bifunctional Protein, Domain 2"/>
    <property type="match status" value="1"/>
</dbReference>
<evidence type="ECO:0000313" key="8">
    <source>
        <dbReference type="Proteomes" id="UP000593766"/>
    </source>
</evidence>
<evidence type="ECO:0000256" key="2">
    <source>
        <dbReference type="ARBA" id="ARBA00022741"/>
    </source>
</evidence>
<keyword evidence="1" id="KW-0436">Ligase</keyword>
<keyword evidence="5" id="KW-0030">Aminoacyl-tRNA synthetase</keyword>
<keyword evidence="4" id="KW-0648">Protein biosynthesis</keyword>
<keyword evidence="8" id="KW-1185">Reference proteome</keyword>
<protein>
    <recommendedName>
        <fullName evidence="6">Aminoacyl-transfer RNA synthetases class-II family profile domain-containing protein</fullName>
    </recommendedName>
</protein>
<name>A0A7M1UQ52_9CREN</name>
<gene>
    <name evidence="7" type="ORF">IMZ38_06230</name>
</gene>
<dbReference type="OrthoDB" id="131570at2157"/>
<evidence type="ECO:0000256" key="5">
    <source>
        <dbReference type="ARBA" id="ARBA00023146"/>
    </source>
</evidence>
<dbReference type="InterPro" id="IPR004364">
    <property type="entry name" value="Aa-tRNA-synt_II"/>
</dbReference>
<dbReference type="PROSITE" id="PS50862">
    <property type="entry name" value="AA_TRNA_LIGASE_II"/>
    <property type="match status" value="1"/>
</dbReference>
<dbReference type="PANTHER" id="PTHR22594:SF48">
    <property type="entry name" value="ASPARAGINYL-TRNA SYNTHETASE-RELATED PROTEIN (N-TRUNCATION)"/>
    <property type="match status" value="1"/>
</dbReference>
<evidence type="ECO:0000313" key="7">
    <source>
        <dbReference type="EMBL" id="QOR94216.1"/>
    </source>
</evidence>
<dbReference type="Pfam" id="PF00152">
    <property type="entry name" value="tRNA-synt_2"/>
    <property type="match status" value="1"/>
</dbReference>
<dbReference type="GO" id="GO:0006421">
    <property type="term" value="P:asparaginyl-tRNA aminoacylation"/>
    <property type="evidence" value="ECO:0007669"/>
    <property type="project" value="TreeGrafter"/>
</dbReference>
<keyword evidence="3" id="KW-0067">ATP-binding</keyword>
<dbReference type="EMBL" id="CP063144">
    <property type="protein sequence ID" value="QOR94216.1"/>
    <property type="molecule type" value="Genomic_DNA"/>
</dbReference>
<dbReference type="SUPFAM" id="SSF55681">
    <property type="entry name" value="Class II aaRS and biotin synthetases"/>
    <property type="match status" value="1"/>
</dbReference>
<evidence type="ECO:0000256" key="3">
    <source>
        <dbReference type="ARBA" id="ARBA00022840"/>
    </source>
</evidence>
<dbReference type="KEGG" id="tcs:IMZ38_06230"/>
<dbReference type="InterPro" id="IPR045864">
    <property type="entry name" value="aa-tRNA-synth_II/BPL/LPL"/>
</dbReference>
<accession>A0A7M1UQ52</accession>
<evidence type="ECO:0000256" key="4">
    <source>
        <dbReference type="ARBA" id="ARBA00022917"/>
    </source>
</evidence>
<evidence type="ECO:0000256" key="1">
    <source>
        <dbReference type="ARBA" id="ARBA00022598"/>
    </source>
</evidence>
<dbReference type="PANTHER" id="PTHR22594">
    <property type="entry name" value="ASPARTYL/LYSYL-TRNA SYNTHETASE"/>
    <property type="match status" value="1"/>
</dbReference>
<organism evidence="7 8">
    <name type="scientific">Thermosphaera chiliense</name>
    <dbReference type="NCBI Taxonomy" id="3402707"/>
    <lineage>
        <taxon>Archaea</taxon>
        <taxon>Thermoproteota</taxon>
        <taxon>Thermoprotei</taxon>
        <taxon>Desulfurococcales</taxon>
        <taxon>Desulfurococcaceae</taxon>
        <taxon>Thermosphaera</taxon>
    </lineage>
</organism>
<proteinExistence type="predicted"/>
<feature type="domain" description="Aminoacyl-transfer RNA synthetases class-II family profile" evidence="6">
    <location>
        <begin position="147"/>
        <end position="438"/>
    </location>
</feature>
<evidence type="ECO:0000259" key="6">
    <source>
        <dbReference type="PROSITE" id="PS50862"/>
    </source>
</evidence>
<reference evidence="7 8" key="1">
    <citation type="submission" date="2020-10" db="EMBL/GenBank/DDBJ databases">
        <title>Complete genome sequence of Thermosphaera aggregans strain 3507.</title>
        <authorList>
            <person name="Zayulina K.S."/>
            <person name="Elcheninov A.G."/>
            <person name="Toshchakov S.V."/>
            <person name="Kublanov I.V."/>
            <person name="Kochetkova T.V."/>
        </authorList>
    </citation>
    <scope>NUCLEOTIDE SEQUENCE [LARGE SCALE GENOMIC DNA]</scope>
    <source>
        <strain evidence="7 8">3507</strain>
    </source>
</reference>
<keyword evidence="2" id="KW-0547">Nucleotide-binding</keyword>
<dbReference type="Proteomes" id="UP000593766">
    <property type="component" value="Chromosome"/>
</dbReference>
<dbReference type="GO" id="GO:0004816">
    <property type="term" value="F:asparagine-tRNA ligase activity"/>
    <property type="evidence" value="ECO:0007669"/>
    <property type="project" value="TreeGrafter"/>
</dbReference>